<feature type="transmembrane region" description="Helical" evidence="1">
    <location>
        <begin position="12"/>
        <end position="38"/>
    </location>
</feature>
<dbReference type="EMBL" id="LAZR01004040">
    <property type="protein sequence ID" value="KKN12350.1"/>
    <property type="molecule type" value="Genomic_DNA"/>
</dbReference>
<evidence type="ECO:0000313" key="2">
    <source>
        <dbReference type="EMBL" id="KKN12350.1"/>
    </source>
</evidence>
<organism evidence="2">
    <name type="scientific">marine sediment metagenome</name>
    <dbReference type="NCBI Taxonomy" id="412755"/>
    <lineage>
        <taxon>unclassified sequences</taxon>
        <taxon>metagenomes</taxon>
        <taxon>ecological metagenomes</taxon>
    </lineage>
</organism>
<keyword evidence="1" id="KW-1133">Transmembrane helix</keyword>
<dbReference type="AlphaFoldDB" id="A0A0F9MYG4"/>
<name>A0A0F9MYG4_9ZZZZ</name>
<accession>A0A0F9MYG4</accession>
<sequence length="88" mass="9610">MSIVKRGNIRGMNLFSIGLISGLFTAIIAILFMIIYFLGERFGFTGVITLGTIDGFFAGESIIMFIIVLLGSIFLGSFLVLLLIRRTG</sequence>
<feature type="transmembrane region" description="Helical" evidence="1">
    <location>
        <begin position="62"/>
        <end position="84"/>
    </location>
</feature>
<reference evidence="2" key="1">
    <citation type="journal article" date="2015" name="Nature">
        <title>Complex archaea that bridge the gap between prokaryotes and eukaryotes.</title>
        <authorList>
            <person name="Spang A."/>
            <person name="Saw J.H."/>
            <person name="Jorgensen S.L."/>
            <person name="Zaremba-Niedzwiedzka K."/>
            <person name="Martijn J."/>
            <person name="Lind A.E."/>
            <person name="van Eijk R."/>
            <person name="Schleper C."/>
            <person name="Guy L."/>
            <person name="Ettema T.J."/>
        </authorList>
    </citation>
    <scope>NUCLEOTIDE SEQUENCE</scope>
</reference>
<gene>
    <name evidence="2" type="ORF">LCGC14_1017290</name>
</gene>
<keyword evidence="1" id="KW-0812">Transmembrane</keyword>
<protein>
    <submittedName>
        <fullName evidence="2">Uncharacterized protein</fullName>
    </submittedName>
</protein>
<comment type="caution">
    <text evidence="2">The sequence shown here is derived from an EMBL/GenBank/DDBJ whole genome shotgun (WGS) entry which is preliminary data.</text>
</comment>
<proteinExistence type="predicted"/>
<evidence type="ECO:0000256" key="1">
    <source>
        <dbReference type="SAM" id="Phobius"/>
    </source>
</evidence>
<keyword evidence="1" id="KW-0472">Membrane</keyword>